<comment type="function">
    <text evidence="7">Transfers the glycosyl residue from UDP-Glc to the non-reducing end of alpha-1,4-glucan.</text>
</comment>
<evidence type="ECO:0000256" key="1">
    <source>
        <dbReference type="ARBA" id="ARBA00004964"/>
    </source>
</evidence>
<dbReference type="SUPFAM" id="SSF53756">
    <property type="entry name" value="UDP-Glycosyltransferase/glycogen phosphorylase"/>
    <property type="match status" value="1"/>
</dbReference>
<dbReference type="AlphaFoldDB" id="A0A7R9Q7U2"/>
<dbReference type="Pfam" id="PF05693">
    <property type="entry name" value="Glycogen_syn"/>
    <property type="match status" value="1"/>
</dbReference>
<dbReference type="EMBL" id="OC868915">
    <property type="protein sequence ID" value="CAD7634287.1"/>
    <property type="molecule type" value="Genomic_DNA"/>
</dbReference>
<comment type="pathway">
    <text evidence="1 7">Glycan biosynthesis; glycogen biosynthesis.</text>
</comment>
<dbReference type="InterPro" id="IPR008631">
    <property type="entry name" value="Glycogen_synth"/>
</dbReference>
<keyword evidence="5 7" id="KW-0320">Glycogen biosynthesis</keyword>
<accession>A0A7R9Q7U2</accession>
<evidence type="ECO:0000256" key="8">
    <source>
        <dbReference type="SAM" id="MobiDB-lite"/>
    </source>
</evidence>
<comment type="catalytic activity">
    <reaction evidence="6">
        <text>[(1-&gt;4)-alpha-D-glucosyl](n) + UDP-alpha-D-glucose = [(1-&gt;4)-alpha-D-glucosyl](n+1) + UDP + H(+)</text>
        <dbReference type="Rhea" id="RHEA:18549"/>
        <dbReference type="Rhea" id="RHEA-COMP:9584"/>
        <dbReference type="Rhea" id="RHEA-COMP:9587"/>
        <dbReference type="ChEBI" id="CHEBI:15378"/>
        <dbReference type="ChEBI" id="CHEBI:15444"/>
        <dbReference type="ChEBI" id="CHEBI:58223"/>
        <dbReference type="ChEBI" id="CHEBI:58885"/>
        <dbReference type="EC" id="2.4.1.11"/>
    </reaction>
    <physiologicalReaction direction="left-to-right" evidence="6">
        <dbReference type="Rhea" id="RHEA:18550"/>
    </physiologicalReaction>
</comment>
<evidence type="ECO:0000313" key="11">
    <source>
        <dbReference type="Proteomes" id="UP000759131"/>
    </source>
</evidence>
<comment type="similarity">
    <text evidence="2 7">Belongs to the glycosyltransferase 3 family.</text>
</comment>
<dbReference type="EC" id="2.4.1.11" evidence="7"/>
<feature type="region of interest" description="Disordered" evidence="8">
    <location>
        <begin position="129"/>
        <end position="184"/>
    </location>
</feature>
<evidence type="ECO:0000313" key="10">
    <source>
        <dbReference type="EMBL" id="CAD7635764.1"/>
    </source>
</evidence>
<name>A0A7R9Q7U2_9ACAR</name>
<feature type="compositionally biased region" description="Polar residues" evidence="8">
    <location>
        <begin position="141"/>
        <end position="153"/>
    </location>
</feature>
<keyword evidence="11" id="KW-1185">Reference proteome</keyword>
<dbReference type="Gene3D" id="3.40.50.2000">
    <property type="entry name" value="Glycogen Phosphorylase B"/>
    <property type="match status" value="1"/>
</dbReference>
<dbReference type="OrthoDB" id="6335297at2759"/>
<protein>
    <recommendedName>
        <fullName evidence="7">Glycogen [starch] synthase</fullName>
        <ecNumber evidence="7">2.4.1.11</ecNumber>
    </recommendedName>
</protein>
<dbReference type="PANTHER" id="PTHR10176:SF3">
    <property type="entry name" value="GLYCOGEN [STARCH] SYNTHASE"/>
    <property type="match status" value="1"/>
</dbReference>
<feature type="non-terminal residue" evidence="10">
    <location>
        <position position="184"/>
    </location>
</feature>
<evidence type="ECO:0000256" key="7">
    <source>
        <dbReference type="RuleBase" id="RU363104"/>
    </source>
</evidence>
<reference evidence="10" key="1">
    <citation type="submission" date="2020-11" db="EMBL/GenBank/DDBJ databases">
        <authorList>
            <person name="Tran Van P."/>
        </authorList>
    </citation>
    <scope>NUCLEOTIDE SEQUENCE</scope>
</reference>
<dbReference type="GO" id="GO:0005737">
    <property type="term" value="C:cytoplasm"/>
    <property type="evidence" value="ECO:0007669"/>
    <property type="project" value="TreeGrafter"/>
</dbReference>
<evidence type="ECO:0000313" key="9">
    <source>
        <dbReference type="EMBL" id="CAD7634287.1"/>
    </source>
</evidence>
<dbReference type="UniPathway" id="UPA00164"/>
<keyword evidence="4 7" id="KW-0808">Transferase</keyword>
<organism evidence="10">
    <name type="scientific">Medioppia subpectinata</name>
    <dbReference type="NCBI Taxonomy" id="1979941"/>
    <lineage>
        <taxon>Eukaryota</taxon>
        <taxon>Metazoa</taxon>
        <taxon>Ecdysozoa</taxon>
        <taxon>Arthropoda</taxon>
        <taxon>Chelicerata</taxon>
        <taxon>Arachnida</taxon>
        <taxon>Acari</taxon>
        <taxon>Acariformes</taxon>
        <taxon>Sarcoptiformes</taxon>
        <taxon>Oribatida</taxon>
        <taxon>Brachypylina</taxon>
        <taxon>Oppioidea</taxon>
        <taxon>Oppiidae</taxon>
        <taxon>Medioppia</taxon>
    </lineage>
</organism>
<evidence type="ECO:0000256" key="6">
    <source>
        <dbReference type="ARBA" id="ARBA00047345"/>
    </source>
</evidence>
<evidence type="ECO:0000256" key="5">
    <source>
        <dbReference type="ARBA" id="ARBA00023056"/>
    </source>
</evidence>
<evidence type="ECO:0000256" key="3">
    <source>
        <dbReference type="ARBA" id="ARBA00022676"/>
    </source>
</evidence>
<gene>
    <name evidence="9" type="ORF">OSB1V03_LOCUS14683</name>
    <name evidence="10" type="ORF">OSB1V03_LOCUS16155</name>
</gene>
<dbReference type="GO" id="GO:0004373">
    <property type="term" value="F:alpha-1,4-glucan glucosyltransferase (UDP-glucose donor) activity"/>
    <property type="evidence" value="ECO:0007669"/>
    <property type="project" value="UniProtKB-EC"/>
</dbReference>
<keyword evidence="3 7" id="KW-0328">Glycosyltransferase</keyword>
<evidence type="ECO:0000256" key="2">
    <source>
        <dbReference type="ARBA" id="ARBA00010686"/>
    </source>
</evidence>
<dbReference type="EMBL" id="OC872211">
    <property type="protein sequence ID" value="CAD7635764.1"/>
    <property type="molecule type" value="Genomic_DNA"/>
</dbReference>
<proteinExistence type="inferred from homology"/>
<sequence length="184" mass="21050">GIFPSYYEPWGYTPAECTVLGIPSLTSNLSGFGCFIQEHVADPMSYGIYIVDRRYKSAEDSIQQLAQYMFDFACLSRRQRIIQRNRTERLSDLLDWKNLGIYYRKARQLALHRLRPEIMEEDMESVRVRYPRPFSEPPTPSTSRGASPTSSRATSDDEDDDSDEHSDGHDSDAEQQILSAPEGN</sequence>
<evidence type="ECO:0000256" key="4">
    <source>
        <dbReference type="ARBA" id="ARBA00022679"/>
    </source>
</evidence>
<dbReference type="EMBL" id="CAJPIZ010017636">
    <property type="protein sequence ID" value="CAG2116194.1"/>
    <property type="molecule type" value="Genomic_DNA"/>
</dbReference>
<dbReference type="EMBL" id="CAJPIZ010014340">
    <property type="protein sequence ID" value="CAG2114717.1"/>
    <property type="molecule type" value="Genomic_DNA"/>
</dbReference>
<dbReference type="PANTHER" id="PTHR10176">
    <property type="entry name" value="GLYCOGEN SYNTHASE"/>
    <property type="match status" value="1"/>
</dbReference>
<dbReference type="Proteomes" id="UP000759131">
    <property type="component" value="Unassembled WGS sequence"/>
</dbReference>
<dbReference type="GO" id="GO:0005978">
    <property type="term" value="P:glycogen biosynthetic process"/>
    <property type="evidence" value="ECO:0007669"/>
    <property type="project" value="UniProtKB-UniPathway"/>
</dbReference>